<accession>A0AC34QUW2</accession>
<reference evidence="2" key="1">
    <citation type="submission" date="2022-11" db="UniProtKB">
        <authorList>
            <consortium name="WormBaseParasite"/>
        </authorList>
    </citation>
    <scope>IDENTIFICATION</scope>
</reference>
<dbReference type="WBParaSite" id="JU765_v2.g19541.t1">
    <property type="protein sequence ID" value="JU765_v2.g19541.t1"/>
    <property type="gene ID" value="JU765_v2.g19541"/>
</dbReference>
<evidence type="ECO:0000313" key="2">
    <source>
        <dbReference type="WBParaSite" id="JU765_v2.g19541.t1"/>
    </source>
</evidence>
<protein>
    <submittedName>
        <fullName evidence="2">Uncharacterized protein</fullName>
    </submittedName>
</protein>
<organism evidence="1 2">
    <name type="scientific">Panagrolaimus sp. JU765</name>
    <dbReference type="NCBI Taxonomy" id="591449"/>
    <lineage>
        <taxon>Eukaryota</taxon>
        <taxon>Metazoa</taxon>
        <taxon>Ecdysozoa</taxon>
        <taxon>Nematoda</taxon>
        <taxon>Chromadorea</taxon>
        <taxon>Rhabditida</taxon>
        <taxon>Tylenchina</taxon>
        <taxon>Panagrolaimomorpha</taxon>
        <taxon>Panagrolaimoidea</taxon>
        <taxon>Panagrolaimidae</taxon>
        <taxon>Panagrolaimus</taxon>
    </lineage>
</organism>
<dbReference type="Proteomes" id="UP000887576">
    <property type="component" value="Unplaced"/>
</dbReference>
<evidence type="ECO:0000313" key="1">
    <source>
        <dbReference type="Proteomes" id="UP000887576"/>
    </source>
</evidence>
<sequence length="184" mass="20954">MGPLSCYLVNRTETFYFVVKYDLANSETMDLHLNFSTTLLTFKIQKFASRTHLRLFENKGKPLFFRDVTNQEMLTVELSSKKVVLNIDETVQLANSLEILKDDRNFKTAVNISDEKNAHGSTFIVYFQKIGVEEEQHQPGTLPPITKPPVDSGLPWWAIVLICVAGISFLIVGSILGIFIWRKL</sequence>
<name>A0AC34QUW2_9BILA</name>
<proteinExistence type="predicted"/>